<dbReference type="PROSITE" id="PS51471">
    <property type="entry name" value="FE2OG_OXY"/>
    <property type="match status" value="1"/>
</dbReference>
<dbReference type="Gene3D" id="2.60.120.330">
    <property type="entry name" value="B-lactam Antibiotic, Isopenicillin N Synthase, Chain"/>
    <property type="match status" value="1"/>
</dbReference>
<dbReference type="InterPro" id="IPR005123">
    <property type="entry name" value="Oxoglu/Fe-dep_dioxygenase_dom"/>
</dbReference>
<dbReference type="InterPro" id="IPR050231">
    <property type="entry name" value="Iron_ascorbate_oxido_reductase"/>
</dbReference>
<dbReference type="GO" id="GO:0046872">
    <property type="term" value="F:metal ion binding"/>
    <property type="evidence" value="ECO:0007669"/>
    <property type="project" value="UniProtKB-KW"/>
</dbReference>
<name>A0AA39CR57_9EURO</name>
<evidence type="ECO:0000259" key="3">
    <source>
        <dbReference type="PROSITE" id="PS51471"/>
    </source>
</evidence>
<proteinExistence type="inferred from homology"/>
<dbReference type="PRINTS" id="PR00682">
    <property type="entry name" value="IPNSYNTHASE"/>
</dbReference>
<comment type="similarity">
    <text evidence="1 2">Belongs to the iron/ascorbate-dependent oxidoreductase family.</text>
</comment>
<dbReference type="InterPro" id="IPR044861">
    <property type="entry name" value="IPNS-like_FE2OG_OXY"/>
</dbReference>
<dbReference type="Pfam" id="PF14226">
    <property type="entry name" value="DIOX_N"/>
    <property type="match status" value="1"/>
</dbReference>
<sequence length="330" mass="36601">MAVTCANGEPVFTIPTVDLSAYLKNPNSSEAAYIVKQIRNASATSGFFQITGHGISASLQDRVFTAAKAVFALPENEKRELSGKPGRGYEIIGTQTLEIGKKPDLKEVCRPCGMLRSDLLLKGYFIGREDSDSKPPYRRFQEPNIWPPQLSESEFKQPLLEYHDALLELSFDLMRIIARGLKDFDASILDDFSREPIAAIRLLHYPPHPQTDDATLVGAGAHTDFGAITLLLQDGHSGLQVLNQFTKEWVDVPPQEHAYVVNVGDMLEAWTSGTYKSNVHRVINTSGTDRYSIPFFLDGNADCVIKPLDGSEGKSFTVEEHMLSRYAATY</sequence>
<dbReference type="Pfam" id="PF03171">
    <property type="entry name" value="2OG-FeII_Oxy"/>
    <property type="match status" value="1"/>
</dbReference>
<dbReference type="SUPFAM" id="SSF51197">
    <property type="entry name" value="Clavaminate synthase-like"/>
    <property type="match status" value="1"/>
</dbReference>
<dbReference type="InterPro" id="IPR026992">
    <property type="entry name" value="DIOX_N"/>
</dbReference>
<feature type="domain" description="Fe2OG dioxygenase" evidence="3">
    <location>
        <begin position="196"/>
        <end position="299"/>
    </location>
</feature>
<accession>A0AA39CR57</accession>
<keyword evidence="5" id="KW-1185">Reference proteome</keyword>
<comment type="caution">
    <text evidence="4">The sequence shown here is derived from an EMBL/GenBank/DDBJ whole genome shotgun (WGS) entry which is preliminary data.</text>
</comment>
<evidence type="ECO:0000313" key="4">
    <source>
        <dbReference type="EMBL" id="KAJ9616901.1"/>
    </source>
</evidence>
<dbReference type="AlphaFoldDB" id="A0AA39CR57"/>
<keyword evidence="2" id="KW-0408">Iron</keyword>
<gene>
    <name evidence="4" type="ORF">H2200_000621</name>
</gene>
<evidence type="ECO:0000313" key="5">
    <source>
        <dbReference type="Proteomes" id="UP001172673"/>
    </source>
</evidence>
<keyword evidence="2" id="KW-0560">Oxidoreductase</keyword>
<dbReference type="GO" id="GO:0044283">
    <property type="term" value="P:small molecule biosynthetic process"/>
    <property type="evidence" value="ECO:0007669"/>
    <property type="project" value="UniProtKB-ARBA"/>
</dbReference>
<protein>
    <recommendedName>
        <fullName evidence="3">Fe2OG dioxygenase domain-containing protein</fullName>
    </recommendedName>
</protein>
<reference evidence="4" key="1">
    <citation type="submission" date="2022-10" db="EMBL/GenBank/DDBJ databases">
        <title>Culturing micro-colonial fungi from biological soil crusts in the Mojave desert and describing Neophaeococcomyces mojavensis, and introducing the new genera and species Taxawa tesnikishii.</title>
        <authorList>
            <person name="Kurbessoian T."/>
            <person name="Stajich J.E."/>
        </authorList>
    </citation>
    <scope>NUCLEOTIDE SEQUENCE</scope>
    <source>
        <strain evidence="4">TK_41</strain>
    </source>
</reference>
<dbReference type="GO" id="GO:0016491">
    <property type="term" value="F:oxidoreductase activity"/>
    <property type="evidence" value="ECO:0007669"/>
    <property type="project" value="UniProtKB-KW"/>
</dbReference>
<keyword evidence="2" id="KW-0479">Metal-binding</keyword>
<organism evidence="4 5">
    <name type="scientific">Cladophialophora chaetospira</name>
    <dbReference type="NCBI Taxonomy" id="386627"/>
    <lineage>
        <taxon>Eukaryota</taxon>
        <taxon>Fungi</taxon>
        <taxon>Dikarya</taxon>
        <taxon>Ascomycota</taxon>
        <taxon>Pezizomycotina</taxon>
        <taxon>Eurotiomycetes</taxon>
        <taxon>Chaetothyriomycetidae</taxon>
        <taxon>Chaetothyriales</taxon>
        <taxon>Herpotrichiellaceae</taxon>
        <taxon>Cladophialophora</taxon>
    </lineage>
</organism>
<evidence type="ECO:0000256" key="1">
    <source>
        <dbReference type="ARBA" id="ARBA00008056"/>
    </source>
</evidence>
<dbReference type="Proteomes" id="UP001172673">
    <property type="component" value="Unassembled WGS sequence"/>
</dbReference>
<dbReference type="EMBL" id="JAPDRK010000001">
    <property type="protein sequence ID" value="KAJ9616901.1"/>
    <property type="molecule type" value="Genomic_DNA"/>
</dbReference>
<evidence type="ECO:0000256" key="2">
    <source>
        <dbReference type="RuleBase" id="RU003682"/>
    </source>
</evidence>
<dbReference type="PANTHER" id="PTHR47990">
    <property type="entry name" value="2-OXOGLUTARATE (2OG) AND FE(II)-DEPENDENT OXYGENASE SUPERFAMILY PROTEIN-RELATED"/>
    <property type="match status" value="1"/>
</dbReference>
<dbReference type="InterPro" id="IPR027443">
    <property type="entry name" value="IPNS-like_sf"/>
</dbReference>